<dbReference type="SMART" id="SM00506">
    <property type="entry name" value="A1pp"/>
    <property type="match status" value="1"/>
</dbReference>
<dbReference type="Proteomes" id="UP000694845">
    <property type="component" value="Unplaced"/>
</dbReference>
<name>A0A8B7YHI7_ACAPL</name>
<feature type="region of interest" description="Disordered" evidence="10">
    <location>
        <begin position="718"/>
        <end position="743"/>
    </location>
</feature>
<comment type="catalytic activity">
    <reaction evidence="1">
        <text>S-ubiquitinyl-[E2 ubiquitin-conjugating enzyme]-L-cysteine + [acceptor protein]-L-lysine = [E2 ubiquitin-conjugating enzyme]-L-cysteine + N(6)-ubiquitinyl-[acceptor protein]-L-lysine.</text>
        <dbReference type="EC" id="2.3.2.27"/>
    </reaction>
</comment>
<dbReference type="Pfam" id="PF18102">
    <property type="entry name" value="DTC"/>
    <property type="match status" value="1"/>
</dbReference>
<dbReference type="GO" id="GO:0008270">
    <property type="term" value="F:zinc ion binding"/>
    <property type="evidence" value="ECO:0007669"/>
    <property type="project" value="UniProtKB-KW"/>
</dbReference>
<proteinExistence type="inferred from homology"/>
<feature type="domain" description="Macro" evidence="12">
    <location>
        <begin position="1124"/>
        <end position="1315"/>
    </location>
</feature>
<sequence length="1990" mass="220446">MADVAKRRSIFICNIPPASSVEALEGFLRQELESCGQDRGQLVQIIFPVSSSSPHQALATFQDEKAMVALMRKRLHFDGEHLVTHPFLSHVFTSVMATINPDITELFPFNSQGFCRLLEKRSGVECRKMEAADSCGLRHPSQTQLLDQQYVLAGSWYQLQNARKFLQEWMVDETNRAQLNDKALRKNDERAADVPLPSFIGGSKESPEEETRSSSCEHGDHDRTGLQEKYASGPNMEGLDTTDASEGSEDERKPKLRGRKVAASFEELSDHNSPGADCEGIDSTDRHHSPPSNDEMPLDNSSSRGSLHHQEPPESSHPTSKTTEDDRDSFTLPPKDQGISSDPLVEGTAKGSTSSLASDRDSGRPDDDWRSLITPNSFGPTAVASVSSERSEDRITVGSSLDYLKHVRVPRTPLASLESELHGQESSETAALRIGSAVSKKDEETLSPRDDLHTNSTEHLQSSSTVTEDRVMDGDDDEIVEGIGSLPVDPGVFSYILLKESDPIRDIEERFGVKFSMHATRETNDSDAESALLKITPTTETTDMAQAHDGFINFYSVIFSTLHHRAITTTDKAFDSETLMKTVDMIHKLYETVLVTVTNHKVLIYGPSEVDVRLAKMLILDSLKETPVDPSGQQGPSGFRRHDRDYSSAMRSADLACAQRTSEVSPDENSPEGDGQGGYSVARREHSGSDNIDGILETQTQARENEPEFTIREGLNLSSSDLEEDSSPQMPAVGNGLKQTYPSGRLTGARARFEDDAADYQQVGGPRILNPSTASEAEPVVSPEMTDSRAESTRAAREITRSAGEVTVEQDRRSFSQKEDSMANVIPVDPGVFAFIHAQKHTILCDIEQNYGVKFKVKGDPDSDVYMVEVESVTADSETAAQQGREAFANFYQEVFVGLEHRAISLGDFEALSTDCLAGIIEEMEHSFSDLLFRVADNKVLIYGQGWQNVDLAKDMMCRRLRGCPMLSPEVQQHGDDTDLESLSSDSMVNRLYHLRYSSFAPESPDADKMRALLHNGDTPVVNGPGDTGGMMLNSQEHLSRENGQGHLPSQHPSTSVVEQKYTEQKEQPMIQNEYSRLLNDSSDFHSFNSKNANSHDKNDTLTHLRNSGDPNGTLGNVTYRLQDGRLIFKLSSGIRVRVYCHDITMIRVDAIVNAANETLSNYAGVAGAIRRVAGEVMQADCNSYIAKHGLLYPAKVIHTGAGNLPCKFVLHAVGPMWEDYPNKQQCRQTLRATVVKCLRTADEKLQVSTLAMPFISSGIFGVPFEFCVEEICKALLDVNRRRVASPHCVLQEVHIVDLDSVTIQQAQDIMIKMLSQEASAGSGVAQGMKEVGVRETLLESGASGSGGYERKRDIPVGNEDGATKSQSSRKQRGASARLSESQQGSSSSSGEDVHAPHKNLKYAQMEDYSLPASRPAIVRSASLPYLPRDDDDDDPRRTHWAYRTSGPNASQGRELKSQERSSHGRKSDLPRERVREKALRAKTAPAVSHTETRQEKQVIELLDAFSKAPPSPELSRKTERELNRLLSEQERGAREKQQRPIRRTQSLDRSRPRQKCFVCSSTWNLLKRKSCEHFICEDCKSARLDVGRCKECSKSKIGKEAEKRCDHCLCSTKHLLVNCKGCENAICIKCVAKGLDTCQNCIERIHSSVSEGHAEKKPPKVRRPITAARTSLMDTKNDYRIKTSIKGAASTRRKPMLGLNQPVDIVAYSYSNPAGMNGLAVAHSSHSTNSAFTKEFVAEEAPHEEILRRLSREQEARHPIFPKDTVSSRSSVTESLLTNHRQSKKHASKTDDLEVIGQSSASISRQQEPICVICMDKIKDPKSLPCKHTFCTPCIEKQFQFKPICPVCGACYGQLRGDQPEGSMNCRTVSTDLPGYPDCGTIIVTYTFLDGIQDEQHPNPGQRYHGTQRQAYLPNNRHGQEVLTLLKRAFDARLLFTVGQSVTTGLANRVVWNDIHHKTRQTGGPERHGYPDPTYLQRVRAELEAKGIK</sequence>
<protein>
    <recommendedName>
        <fullName evidence="4">RING-type E3 ubiquitin transferase</fullName>
        <ecNumber evidence="4">2.3.2.27</ecNumber>
    </recommendedName>
</protein>
<feature type="region of interest" description="Disordered" evidence="10">
    <location>
        <begin position="625"/>
        <end position="691"/>
    </location>
</feature>
<feature type="compositionally biased region" description="Polar residues" evidence="10">
    <location>
        <begin position="454"/>
        <end position="466"/>
    </location>
</feature>
<evidence type="ECO:0000256" key="8">
    <source>
        <dbReference type="ARBA" id="ARBA00022833"/>
    </source>
</evidence>
<dbReference type="PROSITE" id="PS50089">
    <property type="entry name" value="ZF_RING_2"/>
    <property type="match status" value="1"/>
</dbReference>
<feature type="region of interest" description="Disordered" evidence="10">
    <location>
        <begin position="1422"/>
        <end position="1496"/>
    </location>
</feature>
<dbReference type="InterPro" id="IPR039396">
    <property type="entry name" value="Deltex_C"/>
</dbReference>
<evidence type="ECO:0000256" key="2">
    <source>
        <dbReference type="ARBA" id="ARBA00004906"/>
    </source>
</evidence>
<evidence type="ECO:0000256" key="6">
    <source>
        <dbReference type="ARBA" id="ARBA00022723"/>
    </source>
</evidence>
<dbReference type="Pfam" id="PF01661">
    <property type="entry name" value="Macro"/>
    <property type="match status" value="1"/>
</dbReference>
<evidence type="ECO:0000256" key="4">
    <source>
        <dbReference type="ARBA" id="ARBA00012483"/>
    </source>
</evidence>
<dbReference type="PROSITE" id="PS51154">
    <property type="entry name" value="MACRO"/>
    <property type="match status" value="1"/>
</dbReference>
<dbReference type="InterPro" id="IPR002589">
    <property type="entry name" value="Macro_dom"/>
</dbReference>
<dbReference type="GO" id="GO:0016567">
    <property type="term" value="P:protein ubiquitination"/>
    <property type="evidence" value="ECO:0007669"/>
    <property type="project" value="UniProtKB-UniPathway"/>
</dbReference>
<dbReference type="GO" id="GO:0061630">
    <property type="term" value="F:ubiquitin protein ligase activity"/>
    <property type="evidence" value="ECO:0007669"/>
    <property type="project" value="UniProtKB-EC"/>
</dbReference>
<dbReference type="PROSITE" id="PS00518">
    <property type="entry name" value="ZF_RING_1"/>
    <property type="match status" value="1"/>
</dbReference>
<feature type="region of interest" description="Disordered" evidence="10">
    <location>
        <begin position="1341"/>
        <end position="1395"/>
    </location>
</feature>
<evidence type="ECO:0000259" key="11">
    <source>
        <dbReference type="PROSITE" id="PS50089"/>
    </source>
</evidence>
<dbReference type="SMART" id="SM00184">
    <property type="entry name" value="RING"/>
    <property type="match status" value="2"/>
</dbReference>
<accession>A0A8B7YHI7</accession>
<dbReference type="Pfam" id="PF13923">
    <property type="entry name" value="zf-C3HC4_2"/>
    <property type="match status" value="1"/>
</dbReference>
<feature type="region of interest" description="Disordered" evidence="10">
    <location>
        <begin position="764"/>
        <end position="792"/>
    </location>
</feature>
<keyword evidence="8" id="KW-0862">Zinc</keyword>
<dbReference type="CDD" id="cd02907">
    <property type="entry name" value="Macro_Af1521_BAL-like"/>
    <property type="match status" value="1"/>
</dbReference>
<dbReference type="SUPFAM" id="SSF57850">
    <property type="entry name" value="RING/U-box"/>
    <property type="match status" value="1"/>
</dbReference>
<dbReference type="GO" id="GO:0007219">
    <property type="term" value="P:Notch signaling pathway"/>
    <property type="evidence" value="ECO:0007669"/>
    <property type="project" value="InterPro"/>
</dbReference>
<feature type="domain" description="RING-type" evidence="11">
    <location>
        <begin position="1812"/>
        <end position="1849"/>
    </location>
</feature>
<dbReference type="Gene3D" id="3.40.220.10">
    <property type="entry name" value="Leucine Aminopeptidase, subunit E, domain 1"/>
    <property type="match status" value="1"/>
</dbReference>
<keyword evidence="5" id="KW-0808">Transferase</keyword>
<organism evidence="13 14">
    <name type="scientific">Acanthaster planci</name>
    <name type="common">Crown-of-thorns starfish</name>
    <dbReference type="NCBI Taxonomy" id="133434"/>
    <lineage>
        <taxon>Eukaryota</taxon>
        <taxon>Metazoa</taxon>
        <taxon>Echinodermata</taxon>
        <taxon>Eleutherozoa</taxon>
        <taxon>Asterozoa</taxon>
        <taxon>Asteroidea</taxon>
        <taxon>Valvatacea</taxon>
        <taxon>Valvatida</taxon>
        <taxon>Acanthasteridae</taxon>
        <taxon>Acanthaster</taxon>
    </lineage>
</organism>
<dbReference type="RefSeq" id="XP_022091860.1">
    <property type="nucleotide sequence ID" value="XM_022236168.1"/>
</dbReference>
<feature type="compositionally biased region" description="Basic and acidic residues" evidence="10">
    <location>
        <begin position="1527"/>
        <end position="1539"/>
    </location>
</feature>
<evidence type="ECO:0000313" key="13">
    <source>
        <dbReference type="Proteomes" id="UP000694845"/>
    </source>
</evidence>
<feature type="region of interest" description="Disordered" evidence="10">
    <location>
        <begin position="1527"/>
        <end position="1548"/>
    </location>
</feature>
<dbReference type="OMA" id="HTERNEH"/>
<feature type="region of interest" description="Disordered" evidence="10">
    <location>
        <begin position="418"/>
        <end position="470"/>
    </location>
</feature>
<reference evidence="14" key="1">
    <citation type="submission" date="2025-08" db="UniProtKB">
        <authorList>
            <consortium name="RefSeq"/>
        </authorList>
    </citation>
    <scope>IDENTIFICATION</scope>
</reference>
<evidence type="ECO:0000256" key="9">
    <source>
        <dbReference type="PROSITE-ProRule" id="PRU00175"/>
    </source>
</evidence>
<feature type="compositionally biased region" description="Polar residues" evidence="10">
    <location>
        <begin position="373"/>
        <end position="388"/>
    </location>
</feature>
<dbReference type="UniPathway" id="UPA00143"/>
<dbReference type="OrthoDB" id="527344at2759"/>
<evidence type="ECO:0000256" key="7">
    <source>
        <dbReference type="ARBA" id="ARBA00022771"/>
    </source>
</evidence>
<evidence type="ECO:0000256" key="10">
    <source>
        <dbReference type="SAM" id="MobiDB-lite"/>
    </source>
</evidence>
<keyword evidence="7 9" id="KW-0863">Zinc-finger</keyword>
<evidence type="ECO:0000256" key="1">
    <source>
        <dbReference type="ARBA" id="ARBA00000900"/>
    </source>
</evidence>
<evidence type="ECO:0000313" key="14">
    <source>
        <dbReference type="RefSeq" id="XP_022091860.1"/>
    </source>
</evidence>
<keyword evidence="13" id="KW-1185">Reference proteome</keyword>
<comment type="similarity">
    <text evidence="3">Belongs to the Deltex family.</text>
</comment>
<feature type="compositionally biased region" description="Basic and acidic residues" evidence="10">
    <location>
        <begin position="439"/>
        <end position="453"/>
    </location>
</feature>
<dbReference type="PANTHER" id="PTHR12622">
    <property type="entry name" value="DELTEX-RELATED"/>
    <property type="match status" value="1"/>
</dbReference>
<dbReference type="EC" id="2.3.2.27" evidence="4"/>
<evidence type="ECO:0000256" key="5">
    <source>
        <dbReference type="ARBA" id="ARBA00022679"/>
    </source>
</evidence>
<dbReference type="KEGG" id="aplc:110979958"/>
<comment type="pathway">
    <text evidence="2">Protein modification; protein ubiquitination.</text>
</comment>
<dbReference type="Gene3D" id="3.30.40.10">
    <property type="entry name" value="Zinc/RING finger domain, C3HC4 (zinc finger)"/>
    <property type="match status" value="1"/>
</dbReference>
<dbReference type="InterPro" id="IPR039398">
    <property type="entry name" value="Deltex_fam"/>
</dbReference>
<dbReference type="InterPro" id="IPR017907">
    <property type="entry name" value="Znf_RING_CS"/>
</dbReference>
<feature type="compositionally biased region" description="Basic and acidic residues" evidence="10">
    <location>
        <begin position="1454"/>
        <end position="1480"/>
    </location>
</feature>
<keyword evidence="6" id="KW-0479">Metal-binding</keyword>
<dbReference type="GeneID" id="110979958"/>
<dbReference type="InterPro" id="IPR001841">
    <property type="entry name" value="Znf_RING"/>
</dbReference>
<dbReference type="Gene3D" id="3.30.390.130">
    <property type="match status" value="1"/>
</dbReference>
<evidence type="ECO:0000256" key="3">
    <source>
        <dbReference type="ARBA" id="ARBA00009413"/>
    </source>
</evidence>
<gene>
    <name evidence="14" type="primary">LOC110979958</name>
</gene>
<feature type="compositionally biased region" description="Basic and acidic residues" evidence="10">
    <location>
        <begin position="205"/>
        <end position="226"/>
    </location>
</feature>
<dbReference type="InterPro" id="IPR013083">
    <property type="entry name" value="Znf_RING/FYVE/PHD"/>
</dbReference>
<feature type="region of interest" description="Disordered" evidence="10">
    <location>
        <begin position="182"/>
        <end position="394"/>
    </location>
</feature>
<dbReference type="CDD" id="cd09633">
    <property type="entry name" value="Deltex_C"/>
    <property type="match status" value="1"/>
</dbReference>
<dbReference type="InterPro" id="IPR039399">
    <property type="entry name" value="Deltex_C_sf"/>
</dbReference>
<feature type="compositionally biased region" description="Basic and acidic residues" evidence="10">
    <location>
        <begin position="182"/>
        <end position="192"/>
    </location>
</feature>
<dbReference type="InterPro" id="IPR043472">
    <property type="entry name" value="Macro_dom-like"/>
</dbReference>
<feature type="compositionally biased region" description="Basic and acidic residues" evidence="10">
    <location>
        <begin position="358"/>
        <end position="370"/>
    </location>
</feature>
<evidence type="ECO:0000259" key="12">
    <source>
        <dbReference type="PROSITE" id="PS51154"/>
    </source>
</evidence>
<dbReference type="SUPFAM" id="SSF52949">
    <property type="entry name" value="Macro domain-like"/>
    <property type="match status" value="1"/>
</dbReference>
<feature type="compositionally biased region" description="Low complexity" evidence="10">
    <location>
        <begin position="1380"/>
        <end position="1391"/>
    </location>
</feature>